<reference evidence="8" key="1">
    <citation type="journal article" date="2019" name="Int. J. Syst. Evol. Microbiol.">
        <title>The Global Catalogue of Microorganisms (GCM) 10K type strain sequencing project: providing services to taxonomists for standard genome sequencing and annotation.</title>
        <authorList>
            <consortium name="The Broad Institute Genomics Platform"/>
            <consortium name="The Broad Institute Genome Sequencing Center for Infectious Disease"/>
            <person name="Wu L."/>
            <person name="Ma J."/>
        </authorList>
    </citation>
    <scope>NUCLEOTIDE SEQUENCE [LARGE SCALE GENOMIC DNA]</scope>
    <source>
        <strain evidence="8">CGMCC 1.16026</strain>
    </source>
</reference>
<dbReference type="RefSeq" id="WP_263371595.1">
    <property type="nucleotide sequence ID" value="NZ_JAGSYD010000003.1"/>
</dbReference>
<protein>
    <recommendedName>
        <fullName evidence="6">Iron-sulfur cluster carrier protein</fullName>
    </recommendedName>
</protein>
<dbReference type="Proteomes" id="UP001596391">
    <property type="component" value="Unassembled WGS sequence"/>
</dbReference>
<feature type="binding site" evidence="6">
    <location>
        <begin position="27"/>
        <end position="34"/>
    </location>
    <ligand>
        <name>ATP</name>
        <dbReference type="ChEBI" id="CHEBI:30616"/>
    </ligand>
</feature>
<dbReference type="InterPro" id="IPR027417">
    <property type="entry name" value="P-loop_NTPase"/>
</dbReference>
<proteinExistence type="inferred from homology"/>
<dbReference type="SUPFAM" id="SSF52540">
    <property type="entry name" value="P-loop containing nucleoside triphosphate hydrolases"/>
    <property type="match status" value="1"/>
</dbReference>
<comment type="caution">
    <text evidence="7">The sequence shown here is derived from an EMBL/GenBank/DDBJ whole genome shotgun (WGS) entry which is preliminary data.</text>
</comment>
<organism evidence="7 8">
    <name type="scientific">Granulicella cerasi</name>
    <dbReference type="NCBI Taxonomy" id="741063"/>
    <lineage>
        <taxon>Bacteria</taxon>
        <taxon>Pseudomonadati</taxon>
        <taxon>Acidobacteriota</taxon>
        <taxon>Terriglobia</taxon>
        <taxon>Terriglobales</taxon>
        <taxon>Acidobacteriaceae</taxon>
        <taxon>Granulicella</taxon>
    </lineage>
</organism>
<dbReference type="InterPro" id="IPR033756">
    <property type="entry name" value="YlxH/NBP35"/>
</dbReference>
<dbReference type="InterPro" id="IPR019591">
    <property type="entry name" value="Mrp/NBP35_ATP-bd"/>
</dbReference>
<evidence type="ECO:0000256" key="6">
    <source>
        <dbReference type="HAMAP-Rule" id="MF_02040"/>
    </source>
</evidence>
<dbReference type="GO" id="GO:0005524">
    <property type="term" value="F:ATP binding"/>
    <property type="evidence" value="ECO:0007669"/>
    <property type="project" value="UniProtKB-KW"/>
</dbReference>
<comment type="function">
    <text evidence="6">Binds and transfers iron-sulfur (Fe-S) clusters to target apoproteins. Can hydrolyze ATP.</text>
</comment>
<keyword evidence="3 6" id="KW-0067">ATP-binding</keyword>
<dbReference type="PROSITE" id="PS01215">
    <property type="entry name" value="MRP"/>
    <property type="match status" value="1"/>
</dbReference>
<dbReference type="CDD" id="cd02037">
    <property type="entry name" value="Mrp_NBP35"/>
    <property type="match status" value="1"/>
</dbReference>
<comment type="subunit">
    <text evidence="6">Homodimer.</text>
</comment>
<evidence type="ECO:0000256" key="4">
    <source>
        <dbReference type="ARBA" id="ARBA00023004"/>
    </source>
</evidence>
<dbReference type="InterPro" id="IPR044304">
    <property type="entry name" value="NUBPL-like"/>
</dbReference>
<dbReference type="PANTHER" id="PTHR42961:SF2">
    <property type="entry name" value="IRON-SULFUR PROTEIN NUBPL"/>
    <property type="match status" value="1"/>
</dbReference>
<evidence type="ECO:0000256" key="2">
    <source>
        <dbReference type="ARBA" id="ARBA00022741"/>
    </source>
</evidence>
<sequence length="277" mass="28829">MGHSGQGMPQGPQPLAGVAHVVAIGSGKGGVGKTTVAVNTAVSLAKLGYKVGLIDADIYGPNVPTMLGLTRQPAILPGNMIEPLTAHGVKFMSIGLISPGDKPMVMRGPMLHGVIRQFLQQVQWGELDFLLVDLPPGTGDVVISLVQTVPLTGAVVVSTGSSVALEDARKALEMFHQVNVEVLGLVENMSRMVLPDGTVIDVFGAGSTEQTAKQFGLPFLGSVDLDPQVRESGDRGLPAALAGEDSERGQEFRAIAAQVALRAKEAAAQSEDVLEIL</sequence>
<dbReference type="InterPro" id="IPR000808">
    <property type="entry name" value="Mrp-like_CS"/>
</dbReference>
<dbReference type="Gene3D" id="3.40.50.300">
    <property type="entry name" value="P-loop containing nucleotide triphosphate hydrolases"/>
    <property type="match status" value="1"/>
</dbReference>
<dbReference type="Pfam" id="PF10609">
    <property type="entry name" value="ParA"/>
    <property type="match status" value="1"/>
</dbReference>
<evidence type="ECO:0000313" key="7">
    <source>
        <dbReference type="EMBL" id="MFC6645211.1"/>
    </source>
</evidence>
<evidence type="ECO:0000256" key="5">
    <source>
        <dbReference type="ARBA" id="ARBA00023014"/>
    </source>
</evidence>
<name>A0ABW1Z7A2_9BACT</name>
<keyword evidence="6" id="KW-0378">Hydrolase</keyword>
<gene>
    <name evidence="7" type="ORF">ACFQBQ_06330</name>
</gene>
<dbReference type="PANTHER" id="PTHR42961">
    <property type="entry name" value="IRON-SULFUR PROTEIN NUBPL"/>
    <property type="match status" value="1"/>
</dbReference>
<dbReference type="HAMAP" id="MF_02040">
    <property type="entry name" value="Mrp_NBP35"/>
    <property type="match status" value="1"/>
</dbReference>
<keyword evidence="4 6" id="KW-0408">Iron</keyword>
<evidence type="ECO:0000256" key="1">
    <source>
        <dbReference type="ARBA" id="ARBA00022723"/>
    </source>
</evidence>
<keyword evidence="8" id="KW-1185">Reference proteome</keyword>
<accession>A0ABW1Z7A2</accession>
<keyword evidence="1 6" id="KW-0479">Metal-binding</keyword>
<keyword evidence="5 6" id="KW-0411">Iron-sulfur</keyword>
<keyword evidence="2 6" id="KW-0547">Nucleotide-binding</keyword>
<evidence type="ECO:0000256" key="3">
    <source>
        <dbReference type="ARBA" id="ARBA00022840"/>
    </source>
</evidence>
<evidence type="ECO:0000313" key="8">
    <source>
        <dbReference type="Proteomes" id="UP001596391"/>
    </source>
</evidence>
<comment type="similarity">
    <text evidence="6">Belongs to the Mrp/NBP35 ATP-binding proteins family.</text>
</comment>
<dbReference type="EMBL" id="JBHSWI010000001">
    <property type="protein sequence ID" value="MFC6645211.1"/>
    <property type="molecule type" value="Genomic_DNA"/>
</dbReference>